<evidence type="ECO:0000256" key="3">
    <source>
        <dbReference type="ARBA" id="ARBA00020311"/>
    </source>
</evidence>
<dbReference type="Proteomes" id="UP000248168">
    <property type="component" value="Unassembled WGS sequence"/>
</dbReference>
<feature type="domain" description="5'-3' exonuclease" evidence="18">
    <location>
        <begin position="7"/>
        <end position="263"/>
    </location>
</feature>
<dbReference type="InterPro" id="IPR018320">
    <property type="entry name" value="DNA_polymerase_1"/>
</dbReference>
<dbReference type="InterPro" id="IPR002298">
    <property type="entry name" value="DNA_polymerase_A"/>
</dbReference>
<evidence type="ECO:0000256" key="12">
    <source>
        <dbReference type="ARBA" id="ARBA00023125"/>
    </source>
</evidence>
<gene>
    <name evidence="16 20" type="primary">polA</name>
    <name evidence="20" type="ORF">NITLEN_20450</name>
</gene>
<reference evidence="21" key="1">
    <citation type="submission" date="2018-04" db="EMBL/GenBank/DDBJ databases">
        <authorList>
            <person name="Lucker S."/>
            <person name="Sakoula D."/>
        </authorList>
    </citation>
    <scope>NUCLEOTIDE SEQUENCE [LARGE SCALE GENOMIC DNA]</scope>
</reference>
<dbReference type="GO" id="GO:0008408">
    <property type="term" value="F:3'-5' exonuclease activity"/>
    <property type="evidence" value="ECO:0007669"/>
    <property type="project" value="InterPro"/>
</dbReference>
<accession>A0A330L636</accession>
<dbReference type="SMART" id="SM00475">
    <property type="entry name" value="53EXOc"/>
    <property type="match status" value="1"/>
</dbReference>
<evidence type="ECO:0000259" key="19">
    <source>
        <dbReference type="SMART" id="SM00482"/>
    </source>
</evidence>
<dbReference type="SMART" id="SM00279">
    <property type="entry name" value="HhH2"/>
    <property type="match status" value="1"/>
</dbReference>
<evidence type="ECO:0000256" key="13">
    <source>
        <dbReference type="ARBA" id="ARBA00023204"/>
    </source>
</evidence>
<dbReference type="NCBIfam" id="NF004397">
    <property type="entry name" value="PRK05755.1"/>
    <property type="match status" value="1"/>
</dbReference>
<dbReference type="Gene3D" id="3.30.420.10">
    <property type="entry name" value="Ribonuclease H-like superfamily/Ribonuclease H"/>
    <property type="match status" value="1"/>
</dbReference>
<dbReference type="PRINTS" id="PR00868">
    <property type="entry name" value="DNAPOLI"/>
</dbReference>
<evidence type="ECO:0000313" key="21">
    <source>
        <dbReference type="Proteomes" id="UP000248168"/>
    </source>
</evidence>
<keyword evidence="6 16" id="KW-0235">DNA replication</keyword>
<dbReference type="PANTHER" id="PTHR10133:SF27">
    <property type="entry name" value="DNA POLYMERASE NU"/>
    <property type="match status" value="1"/>
</dbReference>
<evidence type="ECO:0000256" key="10">
    <source>
        <dbReference type="ARBA" id="ARBA00022839"/>
    </source>
</evidence>
<evidence type="ECO:0000256" key="16">
    <source>
        <dbReference type="RuleBase" id="RU004460"/>
    </source>
</evidence>
<evidence type="ECO:0000256" key="15">
    <source>
        <dbReference type="NCBIfam" id="TIGR00593"/>
    </source>
</evidence>
<protein>
    <recommendedName>
        <fullName evidence="3 15">DNA polymerase I</fullName>
        <ecNumber evidence="2 15">2.7.7.7</ecNumber>
    </recommendedName>
</protein>
<dbReference type="InterPro" id="IPR001098">
    <property type="entry name" value="DNA-dir_DNA_pol_A_palm_dom"/>
</dbReference>
<evidence type="ECO:0000256" key="7">
    <source>
        <dbReference type="ARBA" id="ARBA00022722"/>
    </source>
</evidence>
<keyword evidence="12 16" id="KW-0238">DNA-binding</keyword>
<dbReference type="SUPFAM" id="SSF53098">
    <property type="entry name" value="Ribonuclease H-like"/>
    <property type="match status" value="1"/>
</dbReference>
<dbReference type="Pfam" id="PF02739">
    <property type="entry name" value="5_3_exonuc_N"/>
    <property type="match status" value="1"/>
</dbReference>
<dbReference type="InterPro" id="IPR036279">
    <property type="entry name" value="5-3_exonuclease_C_sf"/>
</dbReference>
<evidence type="ECO:0000256" key="5">
    <source>
        <dbReference type="ARBA" id="ARBA00022695"/>
    </source>
</evidence>
<dbReference type="Gene3D" id="3.30.70.370">
    <property type="match status" value="1"/>
</dbReference>
<dbReference type="OrthoDB" id="9806424at2"/>
<keyword evidence="7" id="KW-0540">Nuclease</keyword>
<dbReference type="AlphaFoldDB" id="A0A330L636"/>
<sequence>MTTDSSRKTLYLIDGSAYIYRAFFALPALNNSKGLQTNAVYGFMTTLLKILRERKPDGIVVAFDERGPTLRQQEFKEYKAQRPPMPDGMSAQIPYIHRVVAALNIPAVKQAGYEADDLIGTLAQKAEHAGDDVVIVTGDKDMLQLITPHVRIYDPVKDKWSGEPECVEKFGVEPARVIEIMGLMGDASDNIPGVKGIGEKTAIKLIAQFGTIDELLRRVEEVTPPRIKAMLIEQADNARLSRKLATIDVNSPVEFDAEAFRVKPPHQDQLTDLLRELEFTALLKTLQPAAKPAETPAAALTIIQDEPSAERFVAKLPAGSPLAVQCLLSGGSSIRADVLGFALSSGGQTAFFPLDVHTYMRPITTLLQDQSRTKVVHDLKATLLAFHRIGVTIAGPYLDTMVADYLLNPNRRDHSLATIALEAVGHRLGESHSEAKAPQSLFDEDTGSRDEAAEQAMVLAQLAPVMLERLTAQGSLKLFHDIEMPLVPVLAEIERNGFLLDVEGLTVLSKELEHELDKMMGTIAGLAGGEFNINSPKQLAVVLFEKLGLKPGRKTKTGYSTDEDTLTQLATQHDLPAQILTYRSLSKLKSTYVDALPELVNPDTKRLHTSLNQTVAATGRLSSTDPNLQNIPVKGDYGLRIREAFIAPKAHTLLCADYSQIEPRILAHLSQDPRLLQVFEKGEDIHMATAMDIFHLPASQITREMRRAAKSVVFGIVYGISPFGLSQNIGVPQAEAKKYIETYFEKYAGVRALMDRNIAEGKEKGFTTTILGRRRPIPELQSGDPVQRGFGERMAVNSPIQGSAADLIKVAMINVSKALHHEMPHTKMILQVHDELIFEVPEKELDEAKRLVKHEMEGVGKQLHLSVPLKVDLGTGHNWRAAHP</sequence>
<keyword evidence="8 16" id="KW-0227">DNA damage</keyword>
<keyword evidence="10" id="KW-0269">Exonuclease</keyword>
<dbReference type="InterPro" id="IPR054690">
    <property type="entry name" value="DNA_polI_exonuclease"/>
</dbReference>
<evidence type="ECO:0000256" key="9">
    <source>
        <dbReference type="ARBA" id="ARBA00022801"/>
    </source>
</evidence>
<evidence type="ECO:0000259" key="17">
    <source>
        <dbReference type="SMART" id="SM00474"/>
    </source>
</evidence>
<dbReference type="GO" id="GO:0006261">
    <property type="term" value="P:DNA-templated DNA replication"/>
    <property type="evidence" value="ECO:0007669"/>
    <property type="project" value="UniProtKB-UniRule"/>
</dbReference>
<dbReference type="Pfam" id="PF00476">
    <property type="entry name" value="DNA_pol_A"/>
    <property type="match status" value="1"/>
</dbReference>
<dbReference type="InterPro" id="IPR020045">
    <property type="entry name" value="DNA_polI_H3TH"/>
</dbReference>
<dbReference type="InParanoid" id="A0A330L636"/>
<dbReference type="CDD" id="cd09859">
    <property type="entry name" value="PIN_53EXO"/>
    <property type="match status" value="1"/>
</dbReference>
<dbReference type="Pfam" id="PF22619">
    <property type="entry name" value="DNA_polI_exo1"/>
    <property type="match status" value="1"/>
</dbReference>
<dbReference type="SUPFAM" id="SSF47807">
    <property type="entry name" value="5' to 3' exonuclease, C-terminal subdomain"/>
    <property type="match status" value="1"/>
</dbReference>
<dbReference type="InterPro" id="IPR036397">
    <property type="entry name" value="RNaseH_sf"/>
</dbReference>
<dbReference type="InterPro" id="IPR029060">
    <property type="entry name" value="PIN-like_dom_sf"/>
</dbReference>
<keyword evidence="4 16" id="KW-0808">Transferase</keyword>
<feature type="domain" description="3'-5' exonuclease" evidence="17">
    <location>
        <begin position="300"/>
        <end position="471"/>
    </location>
</feature>
<evidence type="ECO:0000256" key="4">
    <source>
        <dbReference type="ARBA" id="ARBA00022679"/>
    </source>
</evidence>
<evidence type="ECO:0000256" key="6">
    <source>
        <dbReference type="ARBA" id="ARBA00022705"/>
    </source>
</evidence>
<dbReference type="InterPro" id="IPR008918">
    <property type="entry name" value="HhH2"/>
</dbReference>
<dbReference type="CDD" id="cd06140">
    <property type="entry name" value="DNA_polA_I_Bacillus_like_exo"/>
    <property type="match status" value="1"/>
</dbReference>
<dbReference type="GO" id="GO:0003677">
    <property type="term" value="F:DNA binding"/>
    <property type="evidence" value="ECO:0007669"/>
    <property type="project" value="UniProtKB-UniRule"/>
</dbReference>
<dbReference type="InterPro" id="IPR002421">
    <property type="entry name" value="5-3_exonuclease"/>
</dbReference>
<dbReference type="InterPro" id="IPR012337">
    <property type="entry name" value="RNaseH-like_sf"/>
</dbReference>
<dbReference type="CDD" id="cd09898">
    <property type="entry name" value="H3TH_53EXO"/>
    <property type="match status" value="1"/>
</dbReference>
<dbReference type="FunFam" id="3.40.50.1010:FF:000001">
    <property type="entry name" value="DNA polymerase I"/>
    <property type="match status" value="1"/>
</dbReference>
<dbReference type="SUPFAM" id="SSF88723">
    <property type="entry name" value="PIN domain-like"/>
    <property type="match status" value="1"/>
</dbReference>
<dbReference type="PROSITE" id="PS00447">
    <property type="entry name" value="DNA_POLYMERASE_A"/>
    <property type="match status" value="1"/>
</dbReference>
<dbReference type="InterPro" id="IPR002562">
    <property type="entry name" value="3'-5'_exonuclease_dom"/>
</dbReference>
<dbReference type="Gene3D" id="1.10.150.20">
    <property type="entry name" value="5' to 3' exonuclease, C-terminal subdomain"/>
    <property type="match status" value="2"/>
</dbReference>
<organism evidence="20 21">
    <name type="scientific">Nitrospira lenta</name>
    <dbReference type="NCBI Taxonomy" id="1436998"/>
    <lineage>
        <taxon>Bacteria</taxon>
        <taxon>Pseudomonadati</taxon>
        <taxon>Nitrospirota</taxon>
        <taxon>Nitrospiria</taxon>
        <taxon>Nitrospirales</taxon>
        <taxon>Nitrospiraceae</taxon>
        <taxon>Nitrospira</taxon>
    </lineage>
</organism>
<dbReference type="NCBIfam" id="TIGR00593">
    <property type="entry name" value="pola"/>
    <property type="match status" value="1"/>
</dbReference>
<dbReference type="SMART" id="SM00482">
    <property type="entry name" value="POLAc"/>
    <property type="match status" value="1"/>
</dbReference>
<comment type="catalytic activity">
    <reaction evidence="14 16">
        <text>DNA(n) + a 2'-deoxyribonucleoside 5'-triphosphate = DNA(n+1) + diphosphate</text>
        <dbReference type="Rhea" id="RHEA:22508"/>
        <dbReference type="Rhea" id="RHEA-COMP:17339"/>
        <dbReference type="Rhea" id="RHEA-COMP:17340"/>
        <dbReference type="ChEBI" id="CHEBI:33019"/>
        <dbReference type="ChEBI" id="CHEBI:61560"/>
        <dbReference type="ChEBI" id="CHEBI:173112"/>
        <dbReference type="EC" id="2.7.7.7"/>
    </reaction>
</comment>
<dbReference type="CDD" id="cd08637">
    <property type="entry name" value="DNA_pol_A_pol_I_C"/>
    <property type="match status" value="1"/>
</dbReference>
<keyword evidence="9" id="KW-0378">Hydrolase</keyword>
<dbReference type="Gene3D" id="3.40.50.1010">
    <property type="entry name" value="5'-nuclease"/>
    <property type="match status" value="1"/>
</dbReference>
<dbReference type="RefSeq" id="WP_121989138.1">
    <property type="nucleotide sequence ID" value="NZ_OUNR01000012.1"/>
</dbReference>
<dbReference type="Pfam" id="PF01367">
    <property type="entry name" value="5_3_exonuc"/>
    <property type="match status" value="1"/>
</dbReference>
<keyword evidence="13 16" id="KW-0234">DNA repair</keyword>
<dbReference type="EC" id="2.7.7.7" evidence="2 15"/>
<dbReference type="FunCoup" id="A0A330L636">
    <property type="interactions" value="486"/>
</dbReference>
<dbReference type="Gene3D" id="1.20.1060.10">
    <property type="entry name" value="Taq DNA Polymerase, Chain T, domain 4"/>
    <property type="match status" value="1"/>
</dbReference>
<dbReference type="GO" id="GO:0008409">
    <property type="term" value="F:5'-3' exonuclease activity"/>
    <property type="evidence" value="ECO:0007669"/>
    <property type="project" value="InterPro"/>
</dbReference>
<dbReference type="EMBL" id="OUNR01000012">
    <property type="protein sequence ID" value="SPP64810.1"/>
    <property type="molecule type" value="Genomic_DNA"/>
</dbReference>
<proteinExistence type="inferred from homology"/>
<keyword evidence="21" id="KW-1185">Reference proteome</keyword>
<dbReference type="SMART" id="SM00474">
    <property type="entry name" value="35EXOc"/>
    <property type="match status" value="1"/>
</dbReference>
<feature type="domain" description="DNA-directed DNA polymerase family A palm" evidence="19">
    <location>
        <begin position="638"/>
        <end position="844"/>
    </location>
</feature>
<dbReference type="PANTHER" id="PTHR10133">
    <property type="entry name" value="DNA POLYMERASE I"/>
    <property type="match status" value="1"/>
</dbReference>
<dbReference type="FunFam" id="1.10.150.20:FF:000002">
    <property type="entry name" value="DNA polymerase I"/>
    <property type="match status" value="1"/>
</dbReference>
<evidence type="ECO:0000256" key="14">
    <source>
        <dbReference type="ARBA" id="ARBA00049244"/>
    </source>
</evidence>
<evidence type="ECO:0000256" key="1">
    <source>
        <dbReference type="ARBA" id="ARBA00007705"/>
    </source>
</evidence>
<keyword evidence="5 16" id="KW-0548">Nucleotidyltransferase</keyword>
<evidence type="ECO:0000313" key="20">
    <source>
        <dbReference type="EMBL" id="SPP64810.1"/>
    </source>
</evidence>
<evidence type="ECO:0000256" key="2">
    <source>
        <dbReference type="ARBA" id="ARBA00012417"/>
    </source>
</evidence>
<dbReference type="InterPro" id="IPR019760">
    <property type="entry name" value="DNA-dir_DNA_pol_A_CS"/>
</dbReference>
<dbReference type="GO" id="GO:0006302">
    <property type="term" value="P:double-strand break repair"/>
    <property type="evidence" value="ECO:0007669"/>
    <property type="project" value="TreeGrafter"/>
</dbReference>
<evidence type="ECO:0000256" key="8">
    <source>
        <dbReference type="ARBA" id="ARBA00022763"/>
    </source>
</evidence>
<dbReference type="GO" id="GO:0003887">
    <property type="term" value="F:DNA-directed DNA polymerase activity"/>
    <property type="evidence" value="ECO:0007669"/>
    <property type="project" value="UniProtKB-UniRule"/>
</dbReference>
<evidence type="ECO:0000256" key="11">
    <source>
        <dbReference type="ARBA" id="ARBA00022932"/>
    </source>
</evidence>
<keyword evidence="11 16" id="KW-0239">DNA-directed DNA polymerase</keyword>
<dbReference type="FunFam" id="1.10.150.20:FF:000003">
    <property type="entry name" value="DNA polymerase I"/>
    <property type="match status" value="1"/>
</dbReference>
<dbReference type="SUPFAM" id="SSF56672">
    <property type="entry name" value="DNA/RNA polymerases"/>
    <property type="match status" value="1"/>
</dbReference>
<dbReference type="InterPro" id="IPR020046">
    <property type="entry name" value="5-3_exonucl_a-hlix_arch_N"/>
</dbReference>
<dbReference type="InterPro" id="IPR043502">
    <property type="entry name" value="DNA/RNA_pol_sf"/>
</dbReference>
<dbReference type="FunFam" id="1.20.1060.10:FF:000001">
    <property type="entry name" value="DNA polymerase I"/>
    <property type="match status" value="1"/>
</dbReference>
<comment type="similarity">
    <text evidence="1 16">Belongs to the DNA polymerase type-A family.</text>
</comment>
<name>A0A330L636_9BACT</name>
<evidence type="ECO:0000259" key="18">
    <source>
        <dbReference type="SMART" id="SM00475"/>
    </source>
</evidence>